<sequence>KLLGETIMINPKIVDKSKETILREEACISLPNAIGMVRRHRGITVEFLDLKGKKQNKKYKEFNAVIIQHEIDHLDGVLFMDKLVKVAEKKKKKKKTI</sequence>
<accession>K1XKE6</accession>
<feature type="non-terminal residue" evidence="2">
    <location>
        <position position="1"/>
    </location>
</feature>
<dbReference type="PANTHER" id="PTHR10458">
    <property type="entry name" value="PEPTIDE DEFORMYLASE"/>
    <property type="match status" value="1"/>
</dbReference>
<dbReference type="AlphaFoldDB" id="K1XKE6"/>
<dbReference type="InterPro" id="IPR036821">
    <property type="entry name" value="Peptide_deformylase_sf"/>
</dbReference>
<protein>
    <recommendedName>
        <fullName evidence="3">Peptide deformylase</fullName>
    </recommendedName>
</protein>
<dbReference type="EMBL" id="AMFJ01036012">
    <property type="protein sequence ID" value="EKD25666.1"/>
    <property type="molecule type" value="Genomic_DNA"/>
</dbReference>
<comment type="caution">
    <text evidence="2">The sequence shown here is derived from an EMBL/GenBank/DDBJ whole genome shotgun (WGS) entry which is preliminary data.</text>
</comment>
<evidence type="ECO:0000256" key="1">
    <source>
        <dbReference type="ARBA" id="ARBA00010759"/>
    </source>
</evidence>
<comment type="similarity">
    <text evidence="1">Belongs to the polypeptide deformylase family.</text>
</comment>
<dbReference type="GO" id="GO:0042586">
    <property type="term" value="F:peptide deformylase activity"/>
    <property type="evidence" value="ECO:0007669"/>
    <property type="project" value="InterPro"/>
</dbReference>
<dbReference type="SUPFAM" id="SSF56420">
    <property type="entry name" value="Peptide deformylase"/>
    <property type="match status" value="1"/>
</dbReference>
<name>K1XKE6_9BACT</name>
<dbReference type="InterPro" id="IPR023635">
    <property type="entry name" value="Peptide_deformylase"/>
</dbReference>
<reference evidence="2" key="1">
    <citation type="journal article" date="2012" name="Science">
        <title>Fermentation, hydrogen, and sulfur metabolism in multiple uncultivated bacterial phyla.</title>
        <authorList>
            <person name="Wrighton K.C."/>
            <person name="Thomas B.C."/>
            <person name="Sharon I."/>
            <person name="Miller C.S."/>
            <person name="Castelle C.J."/>
            <person name="VerBerkmoes N.C."/>
            <person name="Wilkins M.J."/>
            <person name="Hettich R.L."/>
            <person name="Lipton M.S."/>
            <person name="Williams K.H."/>
            <person name="Long P.E."/>
            <person name="Banfield J.F."/>
        </authorList>
    </citation>
    <scope>NUCLEOTIDE SEQUENCE [LARGE SCALE GENOMIC DNA]</scope>
</reference>
<gene>
    <name evidence="2" type="ORF">ACD_80C00005G0001</name>
</gene>
<evidence type="ECO:0008006" key="3">
    <source>
        <dbReference type="Google" id="ProtNLM"/>
    </source>
</evidence>
<proteinExistence type="inferred from homology"/>
<dbReference type="PANTHER" id="PTHR10458:SF22">
    <property type="entry name" value="PEPTIDE DEFORMYLASE"/>
    <property type="match status" value="1"/>
</dbReference>
<organism evidence="2">
    <name type="scientific">uncultured bacterium</name>
    <name type="common">gcode 4</name>
    <dbReference type="NCBI Taxonomy" id="1234023"/>
    <lineage>
        <taxon>Bacteria</taxon>
        <taxon>environmental samples</taxon>
    </lineage>
</organism>
<evidence type="ECO:0000313" key="2">
    <source>
        <dbReference type="EMBL" id="EKD25666.1"/>
    </source>
</evidence>
<dbReference type="Pfam" id="PF01327">
    <property type="entry name" value="Pep_deformylase"/>
    <property type="match status" value="1"/>
</dbReference>
<dbReference type="Gene3D" id="3.90.45.10">
    <property type="entry name" value="Peptide deformylase"/>
    <property type="match status" value="1"/>
</dbReference>
<dbReference type="PRINTS" id="PR01576">
    <property type="entry name" value="PDEFORMYLASE"/>
</dbReference>